<sequence length="105" mass="11996">MTQSMINAIVKVLSPTQKKAVYDMGFGSLLKLDMDVVPGLLNYYLLDVYDPESNRLMMENGVLEITKELVHKMMGLAMEGDDLCRMPYYETGNEILEEWKVLSIL</sequence>
<proteinExistence type="predicted"/>
<protein>
    <submittedName>
        <fullName evidence="1">Uncharacterized protein</fullName>
    </submittedName>
</protein>
<keyword evidence="2" id="KW-1185">Reference proteome</keyword>
<name>A0AA35V9C4_LACSI</name>
<dbReference type="AlphaFoldDB" id="A0AA35V9C4"/>
<dbReference type="Proteomes" id="UP001177003">
    <property type="component" value="Chromosome 0"/>
</dbReference>
<reference evidence="1" key="1">
    <citation type="submission" date="2023-04" db="EMBL/GenBank/DDBJ databases">
        <authorList>
            <person name="Vijverberg K."/>
            <person name="Xiong W."/>
            <person name="Schranz E."/>
        </authorList>
    </citation>
    <scope>NUCLEOTIDE SEQUENCE</scope>
</reference>
<gene>
    <name evidence="1" type="ORF">LSALG_LOCUS5248</name>
</gene>
<dbReference type="EMBL" id="OX465086">
    <property type="protein sequence ID" value="CAI9264608.1"/>
    <property type="molecule type" value="Genomic_DNA"/>
</dbReference>
<evidence type="ECO:0000313" key="1">
    <source>
        <dbReference type="EMBL" id="CAI9264608.1"/>
    </source>
</evidence>
<evidence type="ECO:0000313" key="2">
    <source>
        <dbReference type="Proteomes" id="UP001177003"/>
    </source>
</evidence>
<organism evidence="1 2">
    <name type="scientific">Lactuca saligna</name>
    <name type="common">Willowleaf lettuce</name>
    <dbReference type="NCBI Taxonomy" id="75948"/>
    <lineage>
        <taxon>Eukaryota</taxon>
        <taxon>Viridiplantae</taxon>
        <taxon>Streptophyta</taxon>
        <taxon>Embryophyta</taxon>
        <taxon>Tracheophyta</taxon>
        <taxon>Spermatophyta</taxon>
        <taxon>Magnoliopsida</taxon>
        <taxon>eudicotyledons</taxon>
        <taxon>Gunneridae</taxon>
        <taxon>Pentapetalae</taxon>
        <taxon>asterids</taxon>
        <taxon>campanulids</taxon>
        <taxon>Asterales</taxon>
        <taxon>Asteraceae</taxon>
        <taxon>Cichorioideae</taxon>
        <taxon>Cichorieae</taxon>
        <taxon>Lactucinae</taxon>
        <taxon>Lactuca</taxon>
    </lineage>
</organism>
<accession>A0AA35V9C4</accession>